<name>A0ABN2ST90_9ACTN</name>
<dbReference type="PANTHER" id="PTHR43479">
    <property type="entry name" value="ACREF/ENVCD OPERON REPRESSOR-RELATED"/>
    <property type="match status" value="1"/>
</dbReference>
<dbReference type="SUPFAM" id="SSF48498">
    <property type="entry name" value="Tetracyclin repressor-like, C-terminal domain"/>
    <property type="match status" value="1"/>
</dbReference>
<dbReference type="Gene3D" id="1.10.357.10">
    <property type="entry name" value="Tetracycline Repressor, domain 2"/>
    <property type="match status" value="1"/>
</dbReference>
<accession>A0ABN2ST90</accession>
<proteinExistence type="predicted"/>
<reference evidence="5" key="1">
    <citation type="journal article" date="2019" name="Int. J. Syst. Evol. Microbiol.">
        <title>The Global Catalogue of Microorganisms (GCM) 10K type strain sequencing project: providing services to taxonomists for standard genome sequencing and annotation.</title>
        <authorList>
            <consortium name="The Broad Institute Genomics Platform"/>
            <consortium name="The Broad Institute Genome Sequencing Center for Infectious Disease"/>
            <person name="Wu L."/>
            <person name="Ma J."/>
        </authorList>
    </citation>
    <scope>NUCLEOTIDE SEQUENCE [LARGE SCALE GENOMIC DNA]</scope>
    <source>
        <strain evidence="5">JCM 16013</strain>
    </source>
</reference>
<dbReference type="Pfam" id="PF00440">
    <property type="entry name" value="TetR_N"/>
    <property type="match status" value="1"/>
</dbReference>
<dbReference type="Pfam" id="PF21313">
    <property type="entry name" value="EthR_C"/>
    <property type="match status" value="1"/>
</dbReference>
<dbReference type="PANTHER" id="PTHR43479:SF11">
    <property type="entry name" value="ACREF_ENVCD OPERON REPRESSOR-RELATED"/>
    <property type="match status" value="1"/>
</dbReference>
<evidence type="ECO:0000256" key="1">
    <source>
        <dbReference type="ARBA" id="ARBA00023125"/>
    </source>
</evidence>
<dbReference type="RefSeq" id="WP_344660960.1">
    <property type="nucleotide sequence ID" value="NZ_BAAAQM010000047.1"/>
</dbReference>
<organism evidence="4 5">
    <name type="scientific">Catenulispora subtropica</name>
    <dbReference type="NCBI Taxonomy" id="450798"/>
    <lineage>
        <taxon>Bacteria</taxon>
        <taxon>Bacillati</taxon>
        <taxon>Actinomycetota</taxon>
        <taxon>Actinomycetes</taxon>
        <taxon>Catenulisporales</taxon>
        <taxon>Catenulisporaceae</taxon>
        <taxon>Catenulispora</taxon>
    </lineage>
</organism>
<evidence type="ECO:0000313" key="5">
    <source>
        <dbReference type="Proteomes" id="UP001499854"/>
    </source>
</evidence>
<dbReference type="PROSITE" id="PS50977">
    <property type="entry name" value="HTH_TETR_2"/>
    <property type="match status" value="1"/>
</dbReference>
<sequence length="203" mass="22917">MARSEVRVTPRSARGIRTRAALITAARVVFERDGYLEARLSDISAEAGVASGSLYTYFDGKEEIFQAVAEQVTEEMVHPHLRARTGITDPRELIDLANREYLRSYKKNAKLMGLFEQVSQIDENFRKVRVERADAFVQRNAKMIRNLQEQGLADTELDPLLTAHALSGMVSRMAYVAFVQGTPMPFERLVTTLNRIWVNALGL</sequence>
<dbReference type="EMBL" id="BAAAQM010000047">
    <property type="protein sequence ID" value="GAA1992174.1"/>
    <property type="molecule type" value="Genomic_DNA"/>
</dbReference>
<keyword evidence="1 2" id="KW-0238">DNA-binding</keyword>
<comment type="caution">
    <text evidence="4">The sequence shown here is derived from an EMBL/GenBank/DDBJ whole genome shotgun (WGS) entry which is preliminary data.</text>
</comment>
<dbReference type="InterPro" id="IPR009057">
    <property type="entry name" value="Homeodomain-like_sf"/>
</dbReference>
<feature type="DNA-binding region" description="H-T-H motif" evidence="2">
    <location>
        <begin position="39"/>
        <end position="58"/>
    </location>
</feature>
<evidence type="ECO:0000259" key="3">
    <source>
        <dbReference type="PROSITE" id="PS50977"/>
    </source>
</evidence>
<gene>
    <name evidence="4" type="ORF">GCM10009838_64780</name>
</gene>
<evidence type="ECO:0000256" key="2">
    <source>
        <dbReference type="PROSITE-ProRule" id="PRU00335"/>
    </source>
</evidence>
<dbReference type="Proteomes" id="UP001499854">
    <property type="component" value="Unassembled WGS sequence"/>
</dbReference>
<dbReference type="PRINTS" id="PR00455">
    <property type="entry name" value="HTHTETR"/>
</dbReference>
<dbReference type="InterPro" id="IPR050624">
    <property type="entry name" value="HTH-type_Tx_Regulator"/>
</dbReference>
<protein>
    <submittedName>
        <fullName evidence="4">TetR/AcrR family transcriptional regulator</fullName>
    </submittedName>
</protein>
<dbReference type="Gene3D" id="1.10.10.60">
    <property type="entry name" value="Homeodomain-like"/>
    <property type="match status" value="1"/>
</dbReference>
<dbReference type="InterPro" id="IPR036271">
    <property type="entry name" value="Tet_transcr_reg_TetR-rel_C_sf"/>
</dbReference>
<dbReference type="InterPro" id="IPR049397">
    <property type="entry name" value="EthR_C"/>
</dbReference>
<dbReference type="SUPFAM" id="SSF46689">
    <property type="entry name" value="Homeodomain-like"/>
    <property type="match status" value="1"/>
</dbReference>
<feature type="domain" description="HTH tetR-type" evidence="3">
    <location>
        <begin position="16"/>
        <end position="76"/>
    </location>
</feature>
<keyword evidence="5" id="KW-1185">Reference proteome</keyword>
<evidence type="ECO:0000313" key="4">
    <source>
        <dbReference type="EMBL" id="GAA1992174.1"/>
    </source>
</evidence>
<dbReference type="InterPro" id="IPR001647">
    <property type="entry name" value="HTH_TetR"/>
</dbReference>